<dbReference type="KEGG" id="caby:Cabys_1031"/>
<organism evidence="5 6">
    <name type="scientific">Caldithrix abyssi DSM 13497</name>
    <dbReference type="NCBI Taxonomy" id="880073"/>
    <lineage>
        <taxon>Bacteria</taxon>
        <taxon>Pseudomonadati</taxon>
        <taxon>Calditrichota</taxon>
        <taxon>Calditrichia</taxon>
        <taxon>Calditrichales</taxon>
        <taxon>Calditrichaceae</taxon>
        <taxon>Caldithrix</taxon>
    </lineage>
</organism>
<evidence type="ECO:0000256" key="1">
    <source>
        <dbReference type="ARBA" id="ARBA00007430"/>
    </source>
</evidence>
<dbReference type="STRING" id="880073.Cabys_1031"/>
<feature type="transmembrane region" description="Helical" evidence="2">
    <location>
        <begin position="117"/>
        <end position="138"/>
    </location>
</feature>
<dbReference type="AlphaFoldDB" id="H1XWL9"/>
<sequence>MKQRILNFLNSRGILTIFLKICIDALALTAAYFIAFSLRFDLNIPAQHFIIFKHTIGFAVIIELFFINLFGVNQSPWRYVSLQDVINLLASLFVGWVGFIIYLYFANLLAVPRSVLFLYLMLGFIFTGAARFAPRVLFKAQSRLSRDKKRVLVIGAGQAGEMIIRQMKSDPSLGFYPVALADDSPKKQNIKIHGVKVVGTVNDLQKIVSKKHIEEIIIATPAASASEMRRIVRACEATGVEFKTVPGPKEIVNGMVQVQQIREVKVEDLLDRKPVEIDLKEIKSFLANKTIMVTGAAGSIGSELVKQLLTLDSEKVICIDRSENGLFYLDNDLKKEFASRHYKIIVADILNTNKMEYLISSYKPEIIFHAAAYKHVPLMEDHPEEAVRNNILGTAYLVKVAERLGVQKFILISTDKAVNPTSIMGATKRAAELVLQSYSAQASMKLVTVRFGNVLASYGSVIPLFQKQISEGGPITITHPLMKRFFMTIPEAVKLIFQAAKMGDGNDIFVLDMGEPIKIVEIANRLIKLSGLKPGDDIKIKYVGLRPGEKLEEELWNKDEAPLKTYHPKIYKAIGSHYNNWERMQKHLHVFEKAVIEHDIQAIKEKLHEMIPEFTSMPASVDTPIPEDILRE</sequence>
<comment type="similarity">
    <text evidence="1">Belongs to the polysaccharide synthase family.</text>
</comment>
<evidence type="ECO:0000259" key="3">
    <source>
        <dbReference type="Pfam" id="PF02719"/>
    </source>
</evidence>
<dbReference type="CDD" id="cd05237">
    <property type="entry name" value="UDP_invert_4-6DH_SDR_e"/>
    <property type="match status" value="1"/>
</dbReference>
<evidence type="ECO:0000313" key="7">
    <source>
        <dbReference type="Proteomes" id="UP000183868"/>
    </source>
</evidence>
<dbReference type="PANTHER" id="PTHR43318:SF1">
    <property type="entry name" value="POLYSACCHARIDE BIOSYNTHESIS PROTEIN EPSC-RELATED"/>
    <property type="match status" value="1"/>
</dbReference>
<gene>
    <name evidence="4" type="ORF">Cabys_1031</name>
    <name evidence="5" type="ORF">Calab_2247</name>
</gene>
<dbReference type="PaxDb" id="880073-Calab_2247"/>
<dbReference type="InterPro" id="IPR051203">
    <property type="entry name" value="Polysaccharide_Synthase-Rel"/>
</dbReference>
<dbReference type="PANTHER" id="PTHR43318">
    <property type="entry name" value="UDP-N-ACETYLGLUCOSAMINE 4,6-DEHYDRATASE"/>
    <property type="match status" value="1"/>
</dbReference>
<feature type="transmembrane region" description="Helical" evidence="2">
    <location>
        <begin position="55"/>
        <end position="73"/>
    </location>
</feature>
<dbReference type="HOGENOM" id="CLU_013560_5_0_0"/>
<evidence type="ECO:0000313" key="6">
    <source>
        <dbReference type="Proteomes" id="UP000004671"/>
    </source>
</evidence>
<feature type="transmembrane region" description="Helical" evidence="2">
    <location>
        <begin position="85"/>
        <end position="105"/>
    </location>
</feature>
<evidence type="ECO:0000256" key="2">
    <source>
        <dbReference type="SAM" id="Phobius"/>
    </source>
</evidence>
<keyword evidence="2" id="KW-0472">Membrane</keyword>
<dbReference type="InterPro" id="IPR003869">
    <property type="entry name" value="Polysac_CapD-like"/>
</dbReference>
<accession>H1XWL9</accession>
<dbReference type="RefSeq" id="WP_006929038.1">
    <property type="nucleotide sequence ID" value="NZ_CM001402.1"/>
</dbReference>
<proteinExistence type="inferred from homology"/>
<dbReference type="Gene3D" id="3.40.50.720">
    <property type="entry name" value="NAD(P)-binding Rossmann-like Domain"/>
    <property type="match status" value="2"/>
</dbReference>
<dbReference type="EMBL" id="CP018099">
    <property type="protein sequence ID" value="APF17780.1"/>
    <property type="molecule type" value="Genomic_DNA"/>
</dbReference>
<dbReference type="InParanoid" id="H1XWL9"/>
<evidence type="ECO:0000313" key="4">
    <source>
        <dbReference type="EMBL" id="APF17780.1"/>
    </source>
</evidence>
<dbReference type="Pfam" id="PF13727">
    <property type="entry name" value="CoA_binding_3"/>
    <property type="match status" value="1"/>
</dbReference>
<name>H1XWL9_CALAY</name>
<dbReference type="InterPro" id="IPR036291">
    <property type="entry name" value="NAD(P)-bd_dom_sf"/>
</dbReference>
<dbReference type="EMBL" id="CM001402">
    <property type="protein sequence ID" value="EHO41857.1"/>
    <property type="molecule type" value="Genomic_DNA"/>
</dbReference>
<keyword evidence="6" id="KW-1185">Reference proteome</keyword>
<protein>
    <submittedName>
        <fullName evidence="4">NDP-sugar epimerase, includes UDP-GlcNAc-inverting 4,6-dehydratase FlaA1 and capsular polysaccharide biosynthesis protein EpsC</fullName>
    </submittedName>
    <submittedName>
        <fullName evidence="5">Polysaccharide biosynthesis protein CapD</fullName>
    </submittedName>
</protein>
<feature type="domain" description="Polysaccharide biosynthesis protein CapD-like" evidence="3">
    <location>
        <begin position="291"/>
        <end position="573"/>
    </location>
</feature>
<evidence type="ECO:0000313" key="5">
    <source>
        <dbReference type="EMBL" id="EHO41857.1"/>
    </source>
</evidence>
<dbReference type="Pfam" id="PF02719">
    <property type="entry name" value="Polysacc_synt_2"/>
    <property type="match status" value="1"/>
</dbReference>
<feature type="transmembrane region" description="Helical" evidence="2">
    <location>
        <begin position="12"/>
        <end position="35"/>
    </location>
</feature>
<dbReference type="Proteomes" id="UP000183868">
    <property type="component" value="Chromosome"/>
</dbReference>
<dbReference type="Proteomes" id="UP000004671">
    <property type="component" value="Chromosome"/>
</dbReference>
<reference evidence="5 6" key="1">
    <citation type="submission" date="2011-09" db="EMBL/GenBank/DDBJ databases">
        <title>The permanent draft genome of Caldithrix abyssi DSM 13497.</title>
        <authorList>
            <consortium name="US DOE Joint Genome Institute (JGI-PGF)"/>
            <person name="Lucas S."/>
            <person name="Han J."/>
            <person name="Lapidus A."/>
            <person name="Bruce D."/>
            <person name="Goodwin L."/>
            <person name="Pitluck S."/>
            <person name="Peters L."/>
            <person name="Kyrpides N."/>
            <person name="Mavromatis K."/>
            <person name="Ivanova N."/>
            <person name="Mikhailova N."/>
            <person name="Chertkov O."/>
            <person name="Detter J.C."/>
            <person name="Tapia R."/>
            <person name="Han C."/>
            <person name="Land M."/>
            <person name="Hauser L."/>
            <person name="Markowitz V."/>
            <person name="Cheng J.-F."/>
            <person name="Hugenholtz P."/>
            <person name="Woyke T."/>
            <person name="Wu D."/>
            <person name="Spring S."/>
            <person name="Brambilla E."/>
            <person name="Klenk H.-P."/>
            <person name="Eisen J.A."/>
        </authorList>
    </citation>
    <scope>NUCLEOTIDE SEQUENCE [LARGE SCALE GENOMIC DNA]</scope>
    <source>
        <strain evidence="5 6">DSM 13497</strain>
    </source>
</reference>
<keyword evidence="2" id="KW-0812">Transmembrane</keyword>
<dbReference type="eggNOG" id="COG1086">
    <property type="taxonomic scope" value="Bacteria"/>
</dbReference>
<reference evidence="4 7" key="2">
    <citation type="submission" date="2016-11" db="EMBL/GenBank/DDBJ databases">
        <title>Genomic analysis of Caldithrix abyssi and proposal of a novel bacterial phylum Caldithrichaeota.</title>
        <authorList>
            <person name="Kublanov I."/>
            <person name="Sigalova O."/>
            <person name="Gavrilov S."/>
            <person name="Lebedinsky A."/>
            <person name="Ivanova N."/>
            <person name="Daum C."/>
            <person name="Reddy T."/>
            <person name="Klenk H.P."/>
            <person name="Goker M."/>
            <person name="Reva O."/>
            <person name="Miroshnichenko M."/>
            <person name="Kyprides N."/>
            <person name="Woyke T."/>
            <person name="Gelfand M."/>
        </authorList>
    </citation>
    <scope>NUCLEOTIDE SEQUENCE [LARGE SCALE GENOMIC DNA]</scope>
    <source>
        <strain evidence="4 7">LF13</strain>
    </source>
</reference>
<dbReference type="SUPFAM" id="SSF51735">
    <property type="entry name" value="NAD(P)-binding Rossmann-fold domains"/>
    <property type="match status" value="2"/>
</dbReference>
<keyword evidence="2" id="KW-1133">Transmembrane helix</keyword>